<name>A0ABW3C6X8_SPHXN</name>
<reference evidence="3" key="1">
    <citation type="journal article" date="2019" name="Int. J. Syst. Evol. Microbiol.">
        <title>The Global Catalogue of Microorganisms (GCM) 10K type strain sequencing project: providing services to taxonomists for standard genome sequencing and annotation.</title>
        <authorList>
            <consortium name="The Broad Institute Genomics Platform"/>
            <consortium name="The Broad Institute Genome Sequencing Center for Infectious Disease"/>
            <person name="Wu L."/>
            <person name="Ma J."/>
        </authorList>
    </citation>
    <scope>NUCLEOTIDE SEQUENCE [LARGE SCALE GENOMIC DNA]</scope>
    <source>
        <strain evidence="3">CCUG 52537</strain>
    </source>
</reference>
<accession>A0ABW3C6X8</accession>
<sequence length="318" mass="35938">MPHEPRTLMEAVRYFSDPDVALQHMVNLRWPNGVTCPTCGRTDARFIPTRRIWECKEKHAKRQFSAKVGTIFEDSAIPLDKWFVAIWMVANCKNGISSYELARSLGITQKSAWHMNHRIRLAMKLGTIEKMDGEVEADESFIGGLAKNMHPRRRAKAITGTGGAGKTAVLGILQRSRRENPSRIHAHVIPNVQRVTLHAGIRDAVQEGATLYTDRWHGYRQLTGYVHSMIDHAVEYVNGRVHTNGIENFWSLLKRSIKGTYISVEPFHLGRYVDEQVFRFNERNGSDADRFTAALRAVTGKRLTYRELTGNGAIASAA</sequence>
<proteinExistence type="predicted"/>
<organism evidence="2 3">
    <name type="scientific">Sphingosinicella xenopeptidilytica</name>
    <dbReference type="NCBI Taxonomy" id="364098"/>
    <lineage>
        <taxon>Bacteria</taxon>
        <taxon>Pseudomonadati</taxon>
        <taxon>Pseudomonadota</taxon>
        <taxon>Alphaproteobacteria</taxon>
        <taxon>Sphingomonadales</taxon>
        <taxon>Sphingosinicellaceae</taxon>
        <taxon>Sphingosinicella</taxon>
    </lineage>
</organism>
<dbReference type="Proteomes" id="UP001597124">
    <property type="component" value="Unassembled WGS sequence"/>
</dbReference>
<dbReference type="SMART" id="SM01126">
    <property type="entry name" value="DDE_Tnp_IS1595"/>
    <property type="match status" value="1"/>
</dbReference>
<gene>
    <name evidence="2" type="ORF">ACFQ00_14940</name>
</gene>
<protein>
    <submittedName>
        <fullName evidence="2">IS1595 family transposase</fullName>
    </submittedName>
</protein>
<dbReference type="Pfam" id="PF12760">
    <property type="entry name" value="Zn_ribbon_IS1595"/>
    <property type="match status" value="1"/>
</dbReference>
<comment type="caution">
    <text evidence="2">The sequence shown here is derived from an EMBL/GenBank/DDBJ whole genome shotgun (WGS) entry which is preliminary data.</text>
</comment>
<dbReference type="EMBL" id="JBHTIK010000011">
    <property type="protein sequence ID" value="MFD0849630.1"/>
    <property type="molecule type" value="Genomic_DNA"/>
</dbReference>
<dbReference type="InterPro" id="IPR024445">
    <property type="entry name" value="Tnp_ISXO2-like"/>
</dbReference>
<feature type="domain" description="ISXO2-like transposase" evidence="1">
    <location>
        <begin position="130"/>
        <end position="281"/>
    </location>
</feature>
<dbReference type="RefSeq" id="WP_381492480.1">
    <property type="nucleotide sequence ID" value="NZ_JBHTIK010000011.1"/>
</dbReference>
<evidence type="ECO:0000313" key="3">
    <source>
        <dbReference type="Proteomes" id="UP001597124"/>
    </source>
</evidence>
<dbReference type="PANTHER" id="PTHR47163:SF2">
    <property type="entry name" value="SI:DKEY-17M8.2"/>
    <property type="match status" value="1"/>
</dbReference>
<dbReference type="PANTHER" id="PTHR47163">
    <property type="entry name" value="DDE_TNP_IS1595 DOMAIN-CONTAINING PROTEIN"/>
    <property type="match status" value="1"/>
</dbReference>
<evidence type="ECO:0000259" key="1">
    <source>
        <dbReference type="SMART" id="SM01126"/>
    </source>
</evidence>
<keyword evidence="3" id="KW-1185">Reference proteome</keyword>
<dbReference type="NCBIfam" id="NF033547">
    <property type="entry name" value="transpos_IS1595"/>
    <property type="match status" value="1"/>
</dbReference>
<dbReference type="InterPro" id="IPR024442">
    <property type="entry name" value="Transposase_Zn_ribbon"/>
</dbReference>
<dbReference type="InterPro" id="IPR053164">
    <property type="entry name" value="IS1016-like_transposase"/>
</dbReference>
<dbReference type="Pfam" id="PF12762">
    <property type="entry name" value="DDE_Tnp_IS1595"/>
    <property type="match status" value="1"/>
</dbReference>
<evidence type="ECO:0000313" key="2">
    <source>
        <dbReference type="EMBL" id="MFD0849630.1"/>
    </source>
</evidence>